<dbReference type="EMBL" id="ACBY02000023">
    <property type="protein sequence ID" value="EFB75686.1"/>
    <property type="molecule type" value="Genomic_DNA"/>
</dbReference>
<evidence type="ECO:0000313" key="1">
    <source>
        <dbReference type="EMBL" id="EFB75686.1"/>
    </source>
</evidence>
<dbReference type="Proteomes" id="UP000003438">
    <property type="component" value="Unassembled WGS sequence"/>
</dbReference>
<comment type="caution">
    <text evidence="1">The sequence shown here is derived from an EMBL/GenBank/DDBJ whole genome shotgun (WGS) entry which is preliminary data.</text>
</comment>
<name>D1PMA1_9FIRM</name>
<dbReference type="AlphaFoldDB" id="D1PMA1"/>
<proteinExistence type="predicted"/>
<evidence type="ECO:0000313" key="2">
    <source>
        <dbReference type="Proteomes" id="UP000003438"/>
    </source>
</evidence>
<organism evidence="1 2">
    <name type="scientific">Subdoligranulum variabile DSM 15176</name>
    <dbReference type="NCBI Taxonomy" id="411471"/>
    <lineage>
        <taxon>Bacteria</taxon>
        <taxon>Bacillati</taxon>
        <taxon>Bacillota</taxon>
        <taxon>Clostridia</taxon>
        <taxon>Eubacteriales</taxon>
        <taxon>Oscillospiraceae</taxon>
        <taxon>Subdoligranulum</taxon>
    </lineage>
</organism>
<dbReference type="STRING" id="411471.SUBVAR_05460"/>
<keyword evidence="2" id="KW-1185">Reference proteome</keyword>
<dbReference type="HOGENOM" id="CLU_2083642_0_0_9"/>
<reference evidence="1" key="1">
    <citation type="submission" date="2009-12" db="EMBL/GenBank/DDBJ databases">
        <authorList>
            <person name="Weinstock G."/>
            <person name="Sodergren E."/>
            <person name="Clifton S."/>
            <person name="Fulton L."/>
            <person name="Fulton B."/>
            <person name="Courtney L."/>
            <person name="Fronick C."/>
            <person name="Harrison M."/>
            <person name="Strong C."/>
            <person name="Farmer C."/>
            <person name="Delahaunty K."/>
            <person name="Markovic C."/>
            <person name="Hall O."/>
            <person name="Minx P."/>
            <person name="Tomlinson C."/>
            <person name="Mitreva M."/>
            <person name="Nelson J."/>
            <person name="Hou S."/>
            <person name="Wollam A."/>
            <person name="Pepin K.H."/>
            <person name="Johnson M."/>
            <person name="Bhonagiri V."/>
            <person name="Nash W.E."/>
            <person name="Warren W."/>
            <person name="Chinwalla A."/>
            <person name="Mardis E.R."/>
            <person name="Wilson R.K."/>
        </authorList>
    </citation>
    <scope>NUCLEOTIDE SEQUENCE [LARGE SCALE GENOMIC DNA]</scope>
    <source>
        <strain evidence="1">DSM 15176</strain>
    </source>
</reference>
<gene>
    <name evidence="1" type="ORF">SUBVAR_05460</name>
</gene>
<sequence length="117" mass="13387">MIIYMEQMLGERILLTVYGLWGRNLVKRYSLEPDSGVLQEIPLQYISNASEKPMRILGKMENALLAIFEEQAHTIENIDPDGLPAQNLTFTHRAGLIREEDFLGGMPNYQEIQPLEP</sequence>
<protein>
    <submittedName>
        <fullName evidence="1">Uncharacterized protein</fullName>
    </submittedName>
</protein>
<accession>D1PMA1</accession>